<dbReference type="PROSITE" id="PS51898">
    <property type="entry name" value="TYR_RECOMBINASE"/>
    <property type="match status" value="1"/>
</dbReference>
<sequence length="396" mass="43619">MTQGRGPSGVVKERHGKHYPVVRYYDATGKRRERWGSASKTKTAAKKALRDALHAQDHGTWKPSAETMTYGKFLTERWLPSLTNQVRETTLTGYARHVRVYLVPQLGGIRLDRIDGADLAAFYGRIRQEGVKGKPLAENSVARIHATVSRSLRDAMESGLRATNPARNLPRGARPRQGRSGGVTLRYWTADQLNVFLGHVQAQEPRFYPLARLAAYTGMRRGEVVGLRWQDLDLEAGHLSVRHTITAVDDANGGGMKVIHGEPKSGKGRRVDLDRETVAVLRTWKAQQAQDRLALGGAWPSHGLVFTREDGALFHPDTASTFNDRLVKATGLPRLTFHGLRHTHATILLANNVPVKVVSERLGHATVQITLDTYGHVIPGLQGQAVDVFTKALGGA</sequence>
<protein>
    <submittedName>
        <fullName evidence="8">Site-specific integrase</fullName>
    </submittedName>
</protein>
<dbReference type="CDD" id="cd01189">
    <property type="entry name" value="INT_ICEBs1_C_like"/>
    <property type="match status" value="1"/>
</dbReference>
<evidence type="ECO:0000259" key="6">
    <source>
        <dbReference type="PROSITE" id="PS51898"/>
    </source>
</evidence>
<dbReference type="GO" id="GO:0015074">
    <property type="term" value="P:DNA integration"/>
    <property type="evidence" value="ECO:0007669"/>
    <property type="project" value="UniProtKB-KW"/>
</dbReference>
<keyword evidence="2 4" id="KW-0238">DNA-binding</keyword>
<keyword evidence="3" id="KW-0233">DNA recombination</keyword>
<evidence type="ECO:0000313" key="8">
    <source>
        <dbReference type="EMBL" id="QIK76034.1"/>
    </source>
</evidence>
<feature type="domain" description="Tyr recombinase" evidence="6">
    <location>
        <begin position="183"/>
        <end position="387"/>
    </location>
</feature>
<dbReference type="Pfam" id="PF00589">
    <property type="entry name" value="Phage_integrase"/>
    <property type="match status" value="1"/>
</dbReference>
<organism evidence="8 9">
    <name type="scientific">Nocardioides piscis</name>
    <dbReference type="NCBI Taxonomy" id="2714938"/>
    <lineage>
        <taxon>Bacteria</taxon>
        <taxon>Bacillati</taxon>
        <taxon>Actinomycetota</taxon>
        <taxon>Actinomycetes</taxon>
        <taxon>Propionibacteriales</taxon>
        <taxon>Nocardioidaceae</taxon>
        <taxon>Nocardioides</taxon>
    </lineage>
</organism>
<dbReference type="Proteomes" id="UP000502035">
    <property type="component" value="Chromosome"/>
</dbReference>
<dbReference type="InterPro" id="IPR011010">
    <property type="entry name" value="DNA_brk_join_enz"/>
</dbReference>
<proteinExistence type="inferred from homology"/>
<evidence type="ECO:0000256" key="3">
    <source>
        <dbReference type="ARBA" id="ARBA00023172"/>
    </source>
</evidence>
<dbReference type="SUPFAM" id="SSF56349">
    <property type="entry name" value="DNA breaking-rejoining enzymes"/>
    <property type="match status" value="1"/>
</dbReference>
<accession>A0A6G7YGK7</accession>
<dbReference type="InterPro" id="IPR050090">
    <property type="entry name" value="Tyrosine_recombinase_XerCD"/>
</dbReference>
<dbReference type="InterPro" id="IPR002104">
    <property type="entry name" value="Integrase_catalytic"/>
</dbReference>
<dbReference type="InterPro" id="IPR010998">
    <property type="entry name" value="Integrase_recombinase_N"/>
</dbReference>
<dbReference type="KEGG" id="npi:G7071_11920"/>
<comment type="similarity">
    <text evidence="1">Belongs to the 'phage' integrase family.</text>
</comment>
<feature type="domain" description="Core-binding (CB)" evidence="7">
    <location>
        <begin position="69"/>
        <end position="156"/>
    </location>
</feature>
<name>A0A6G7YGK7_9ACTN</name>
<dbReference type="PROSITE" id="PS51900">
    <property type="entry name" value="CB"/>
    <property type="match status" value="1"/>
</dbReference>
<feature type="region of interest" description="Disordered" evidence="5">
    <location>
        <begin position="162"/>
        <end position="181"/>
    </location>
</feature>
<dbReference type="PANTHER" id="PTHR30349:SF64">
    <property type="entry name" value="PROPHAGE INTEGRASE INTD-RELATED"/>
    <property type="match status" value="1"/>
</dbReference>
<dbReference type="GO" id="GO:0006310">
    <property type="term" value="P:DNA recombination"/>
    <property type="evidence" value="ECO:0007669"/>
    <property type="project" value="UniProtKB-KW"/>
</dbReference>
<dbReference type="RefSeq" id="WP_166318995.1">
    <property type="nucleotide sequence ID" value="NZ_CP049866.1"/>
</dbReference>
<dbReference type="EMBL" id="CP049866">
    <property type="protein sequence ID" value="QIK76034.1"/>
    <property type="molecule type" value="Genomic_DNA"/>
</dbReference>
<dbReference type="InterPro" id="IPR044068">
    <property type="entry name" value="CB"/>
</dbReference>
<reference evidence="8 9" key="1">
    <citation type="submission" date="2020-03" db="EMBL/GenBank/DDBJ databases">
        <title>Nocardioides sp. nov., isolated from fish.</title>
        <authorList>
            <person name="Hyun D.-W."/>
            <person name="Bae J.-W."/>
        </authorList>
    </citation>
    <scope>NUCLEOTIDE SEQUENCE [LARGE SCALE GENOMIC DNA]</scope>
    <source>
        <strain evidence="8 9">HDW12A</strain>
    </source>
</reference>
<evidence type="ECO:0000256" key="5">
    <source>
        <dbReference type="SAM" id="MobiDB-lite"/>
    </source>
</evidence>
<dbReference type="PANTHER" id="PTHR30349">
    <property type="entry name" value="PHAGE INTEGRASE-RELATED"/>
    <property type="match status" value="1"/>
</dbReference>
<gene>
    <name evidence="8" type="ORF">G7071_11920</name>
</gene>
<evidence type="ECO:0000256" key="2">
    <source>
        <dbReference type="ARBA" id="ARBA00023125"/>
    </source>
</evidence>
<dbReference type="Gene3D" id="1.10.150.130">
    <property type="match status" value="1"/>
</dbReference>
<evidence type="ECO:0000256" key="4">
    <source>
        <dbReference type="PROSITE-ProRule" id="PRU01248"/>
    </source>
</evidence>
<dbReference type="Gene3D" id="1.10.443.10">
    <property type="entry name" value="Intergrase catalytic core"/>
    <property type="match status" value="1"/>
</dbReference>
<dbReference type="GO" id="GO:0003677">
    <property type="term" value="F:DNA binding"/>
    <property type="evidence" value="ECO:0007669"/>
    <property type="project" value="UniProtKB-UniRule"/>
</dbReference>
<dbReference type="InterPro" id="IPR013762">
    <property type="entry name" value="Integrase-like_cat_sf"/>
</dbReference>
<evidence type="ECO:0000313" key="9">
    <source>
        <dbReference type="Proteomes" id="UP000502035"/>
    </source>
</evidence>
<evidence type="ECO:0000259" key="7">
    <source>
        <dbReference type="PROSITE" id="PS51900"/>
    </source>
</evidence>
<evidence type="ECO:0000256" key="1">
    <source>
        <dbReference type="ARBA" id="ARBA00008857"/>
    </source>
</evidence>
<dbReference type="AlphaFoldDB" id="A0A6G7YGK7"/>
<keyword evidence="9" id="KW-1185">Reference proteome</keyword>